<dbReference type="PANTHER" id="PTHR38477">
    <property type="entry name" value="HYPOTHETICAL EXPORTED PROTEIN"/>
    <property type="match status" value="1"/>
</dbReference>
<dbReference type="HOGENOM" id="CLU_080995_1_0_10"/>
<reference evidence="2" key="1">
    <citation type="submission" date="2012-06" db="EMBL/GenBank/DDBJ databases">
        <title>The complete genome of Flexibacter litoralis DSM 6794.</title>
        <authorList>
            <person name="Lucas S."/>
            <person name="Copeland A."/>
            <person name="Lapidus A."/>
            <person name="Glavina del Rio T."/>
            <person name="Dalin E."/>
            <person name="Tice H."/>
            <person name="Bruce D."/>
            <person name="Goodwin L."/>
            <person name="Pitluck S."/>
            <person name="Peters L."/>
            <person name="Ovchinnikova G."/>
            <person name="Lu M."/>
            <person name="Kyrpides N."/>
            <person name="Mavromatis K."/>
            <person name="Ivanova N."/>
            <person name="Brettin T."/>
            <person name="Detter J.C."/>
            <person name="Han C."/>
            <person name="Larimer F."/>
            <person name="Land M."/>
            <person name="Hauser L."/>
            <person name="Markowitz V."/>
            <person name="Cheng J.-F."/>
            <person name="Hugenholtz P."/>
            <person name="Woyke T."/>
            <person name="Wu D."/>
            <person name="Spring S."/>
            <person name="Lang E."/>
            <person name="Kopitz M."/>
            <person name="Brambilla E."/>
            <person name="Klenk H.-P."/>
            <person name="Eisen J.A."/>
        </authorList>
    </citation>
    <scope>NUCLEOTIDE SEQUENCE [LARGE SCALE GENOMIC DNA]</scope>
    <source>
        <strain evidence="2">ATCC 23117 / DSM 6794 / NBRC 15988 / NCIMB 1366 / Sio-4</strain>
    </source>
</reference>
<dbReference type="RefSeq" id="WP_014796581.1">
    <property type="nucleotide sequence ID" value="NC_018018.1"/>
</dbReference>
<proteinExistence type="predicted"/>
<dbReference type="OrthoDB" id="9815195at2"/>
<dbReference type="STRING" id="880071.Fleli_0659"/>
<dbReference type="AlphaFoldDB" id="I4AGN7"/>
<organism evidence="1 2">
    <name type="scientific">Bernardetia litoralis (strain ATCC 23117 / DSM 6794 / NBRC 15988 / NCIMB 1366 / Fx l1 / Sio-4)</name>
    <name type="common">Flexibacter litoralis</name>
    <dbReference type="NCBI Taxonomy" id="880071"/>
    <lineage>
        <taxon>Bacteria</taxon>
        <taxon>Pseudomonadati</taxon>
        <taxon>Bacteroidota</taxon>
        <taxon>Cytophagia</taxon>
        <taxon>Cytophagales</taxon>
        <taxon>Bernardetiaceae</taxon>
        <taxon>Bernardetia</taxon>
    </lineage>
</organism>
<keyword evidence="2" id="KW-1185">Reference proteome</keyword>
<gene>
    <name evidence="1" type="ordered locus">Fleli_0659</name>
</gene>
<dbReference type="eggNOG" id="COG1376">
    <property type="taxonomic scope" value="Bacteria"/>
</dbReference>
<dbReference type="EMBL" id="CP003345">
    <property type="protein sequence ID" value="AFM03122.1"/>
    <property type="molecule type" value="Genomic_DNA"/>
</dbReference>
<dbReference type="KEGG" id="fli:Fleli_0659"/>
<dbReference type="PATRIC" id="fig|880071.3.peg.626"/>
<dbReference type="Proteomes" id="UP000006054">
    <property type="component" value="Chromosome"/>
</dbReference>
<protein>
    <submittedName>
        <fullName evidence="1">Ykud domain-containing protein</fullName>
    </submittedName>
</protein>
<evidence type="ECO:0000313" key="1">
    <source>
        <dbReference type="EMBL" id="AFM03122.1"/>
    </source>
</evidence>
<dbReference type="PANTHER" id="PTHR38477:SF1">
    <property type="entry name" value="MUREIN L,D-TRANSPEPTIDASE CATALYTIC DOMAIN FAMILY PROTEIN"/>
    <property type="match status" value="1"/>
</dbReference>
<dbReference type="Pfam" id="PF13645">
    <property type="entry name" value="YkuD_2"/>
    <property type="match status" value="1"/>
</dbReference>
<accession>I4AGN7</accession>
<dbReference type="InterPro" id="IPR032676">
    <property type="entry name" value="YkuD_2"/>
</dbReference>
<evidence type="ECO:0000313" key="2">
    <source>
        <dbReference type="Proteomes" id="UP000006054"/>
    </source>
</evidence>
<name>I4AGN7_BERLS</name>
<sequence length="287" mass="32411" precursor="true">MQRIVLSSSVIVLVFLFFGFSKFFATASATNSSLESTSRVDTFPPKEPKTIENISVTFENHIKTMYQKLKLKKAELEYTPFRTAYIGYLNLEAKDKLKKEILTILDFTKSSLFERMWIIDIKNRKLIRRELVAHGKNSGHDMVTSFSNKLHSNQSSMGFYVTDAPYIGSNGISLLINGMDKGYNDQARNRSVVMHGADYVNPKTMNRNGRLGRSFGCPAVEKAKAKEIINYVKNGSCLFIYFKDTNYLASSKWINLDKATTFFAENIQHNAVNVPSTASVTTENTKG</sequence>